<dbReference type="Proteomes" id="UP000193719">
    <property type="component" value="Unassembled WGS sequence"/>
</dbReference>
<evidence type="ECO:0000313" key="2">
    <source>
        <dbReference type="Proteomes" id="UP000193719"/>
    </source>
</evidence>
<name>A0A1Y1V8J4_9FUNG</name>
<dbReference type="AlphaFoldDB" id="A0A1Y1V8J4"/>
<proteinExistence type="predicted"/>
<evidence type="ECO:0000313" key="1">
    <source>
        <dbReference type="EMBL" id="ORX49672.1"/>
    </source>
</evidence>
<keyword evidence="2" id="KW-1185">Reference proteome</keyword>
<organism evidence="1 2">
    <name type="scientific">Piromyces finnis</name>
    <dbReference type="NCBI Taxonomy" id="1754191"/>
    <lineage>
        <taxon>Eukaryota</taxon>
        <taxon>Fungi</taxon>
        <taxon>Fungi incertae sedis</taxon>
        <taxon>Chytridiomycota</taxon>
        <taxon>Chytridiomycota incertae sedis</taxon>
        <taxon>Neocallimastigomycetes</taxon>
        <taxon>Neocallimastigales</taxon>
        <taxon>Neocallimastigaceae</taxon>
        <taxon>Piromyces</taxon>
    </lineage>
</organism>
<dbReference type="OrthoDB" id="10442653at2759"/>
<gene>
    <name evidence="1" type="ORF">BCR36DRAFT_412649</name>
</gene>
<dbReference type="EMBL" id="MCFH01000023">
    <property type="protein sequence ID" value="ORX49672.1"/>
    <property type="molecule type" value="Genomic_DNA"/>
</dbReference>
<comment type="caution">
    <text evidence="1">The sequence shown here is derived from an EMBL/GenBank/DDBJ whole genome shotgun (WGS) entry which is preliminary data.</text>
</comment>
<accession>A0A1Y1V8J4</accession>
<sequence length="175" mass="20367">MINNLNKCPFIVYLLYQTEVLKIKNNHNLRYYCKNNICVEVERYALPEFVEIPNENGNIKRYISKSFTYNELKYIFYMNGICVSYNTKKKKCQVSLFYKCTSDSQCLTNKCIDGLCIFNEENPTEFCTSIYKFSIIFGRHSYMHCGKAISDICKTDKECGSKSCGLLIIGENENT</sequence>
<protein>
    <submittedName>
        <fullName evidence="1">Uncharacterized protein</fullName>
    </submittedName>
</protein>
<reference evidence="1 2" key="1">
    <citation type="submission" date="2016-08" db="EMBL/GenBank/DDBJ databases">
        <title>Genomes of anaerobic fungi encode conserved fungal cellulosomes for biomass hydrolysis.</title>
        <authorList>
            <consortium name="DOE Joint Genome Institute"/>
            <person name="Haitjema C.H."/>
            <person name="Gilmore S.P."/>
            <person name="Henske J.K."/>
            <person name="Solomon K.V."/>
            <person name="De Groot R."/>
            <person name="Kuo A."/>
            <person name="Mondo S.J."/>
            <person name="Salamov A.A."/>
            <person name="Labutti K."/>
            <person name="Zhao Z."/>
            <person name="Chiniquy J."/>
            <person name="Barry K."/>
            <person name="Brewer H.M."/>
            <person name="Purvine S.O."/>
            <person name="Wright A.T."/>
            <person name="Boxma B."/>
            <person name="Van Alen T."/>
            <person name="Hackstein J.H."/>
            <person name="Baker S.E."/>
            <person name="Grigoriev I.V."/>
            <person name="O'Malley M.A."/>
        </authorList>
    </citation>
    <scope>NUCLEOTIDE SEQUENCE [LARGE SCALE GENOMIC DNA]</scope>
    <source>
        <strain evidence="2">finn</strain>
    </source>
</reference>
<reference evidence="1 2" key="2">
    <citation type="submission" date="2016-08" db="EMBL/GenBank/DDBJ databases">
        <title>Pervasive Adenine N6-methylation of Active Genes in Fungi.</title>
        <authorList>
            <consortium name="DOE Joint Genome Institute"/>
            <person name="Mondo S.J."/>
            <person name="Dannebaum R.O."/>
            <person name="Kuo R.C."/>
            <person name="Labutti K."/>
            <person name="Haridas S."/>
            <person name="Kuo A."/>
            <person name="Salamov A."/>
            <person name="Ahrendt S.R."/>
            <person name="Lipzen A."/>
            <person name="Sullivan W."/>
            <person name="Andreopoulos W.B."/>
            <person name="Clum A."/>
            <person name="Lindquist E."/>
            <person name="Daum C."/>
            <person name="Ramamoorthy G.K."/>
            <person name="Gryganskyi A."/>
            <person name="Culley D."/>
            <person name="Magnuson J.K."/>
            <person name="James T.Y."/>
            <person name="O'Malley M.A."/>
            <person name="Stajich J.E."/>
            <person name="Spatafora J.W."/>
            <person name="Visel A."/>
            <person name="Grigoriev I.V."/>
        </authorList>
    </citation>
    <scope>NUCLEOTIDE SEQUENCE [LARGE SCALE GENOMIC DNA]</scope>
    <source>
        <strain evidence="2">finn</strain>
    </source>
</reference>